<protein>
    <recommendedName>
        <fullName evidence="3">Adhesin-like protein</fullName>
    </recommendedName>
</protein>
<proteinExistence type="predicted"/>
<name>A0A1G5VD40_9EURY</name>
<evidence type="ECO:0008006" key="3">
    <source>
        <dbReference type="Google" id="ProtNLM"/>
    </source>
</evidence>
<gene>
    <name evidence="1" type="ORF">SAMN02910315_00538</name>
</gene>
<dbReference type="InterPro" id="IPR008964">
    <property type="entry name" value="Invasin/intimin_cell_adhesion"/>
</dbReference>
<evidence type="ECO:0000313" key="1">
    <source>
        <dbReference type="EMBL" id="SDA43588.1"/>
    </source>
</evidence>
<dbReference type="AlphaFoldDB" id="A0A1G5VD40"/>
<organism evidence="1 2">
    <name type="scientific">Methanobrevibacter millerae</name>
    <dbReference type="NCBI Taxonomy" id="230361"/>
    <lineage>
        <taxon>Archaea</taxon>
        <taxon>Methanobacteriati</taxon>
        <taxon>Methanobacteriota</taxon>
        <taxon>Methanomada group</taxon>
        <taxon>Methanobacteria</taxon>
        <taxon>Methanobacteriales</taxon>
        <taxon>Methanobacteriaceae</taxon>
        <taxon>Methanobrevibacter</taxon>
    </lineage>
</organism>
<evidence type="ECO:0000313" key="2">
    <source>
        <dbReference type="Proteomes" id="UP000323439"/>
    </source>
</evidence>
<keyword evidence="2" id="KW-1185">Reference proteome</keyword>
<reference evidence="1 2" key="1">
    <citation type="submission" date="2016-10" db="EMBL/GenBank/DDBJ databases">
        <authorList>
            <person name="Varghese N."/>
            <person name="Submissions S."/>
        </authorList>
    </citation>
    <scope>NUCLEOTIDE SEQUENCE [LARGE SCALE GENOMIC DNA]</scope>
    <source>
        <strain evidence="1 2">DSM 16643</strain>
    </source>
</reference>
<dbReference type="SUPFAM" id="SSF49373">
    <property type="entry name" value="Invasin/intimin cell-adhesion fragments"/>
    <property type="match status" value="2"/>
</dbReference>
<dbReference type="Gene3D" id="2.60.40.10">
    <property type="entry name" value="Immunoglobulins"/>
    <property type="match status" value="2"/>
</dbReference>
<dbReference type="EMBL" id="FMXB01000003">
    <property type="protein sequence ID" value="SDA43588.1"/>
    <property type="molecule type" value="Genomic_DNA"/>
</dbReference>
<sequence>MRFKKIFLVTLLLVAMLSVSMVGASDDADNFAGDDIMADGLGEMQPGDPEGDFDAYVNEENVDINDINETLGVRFYCPENYNGSVRIEFTDTDLDAIVYDVNESVWDTNAVYLIPDLGIIETGRYRTELFFQNDDDEWWIGGGVISVVDYNEFWVNENISFGWPQPIDLDVPFQLYYPVGSAGKEVMITVIRWGSVINEIAVSTSINDTSGFIDFTWEDLGVDCYGLSVNEPVEYNIMFTYEDEVIFESVYEMASPLWAWDYAYIGGVLDAATVASVGLDPRIDEGNVIILIDGEQCFNKTLDEIYSNVIGGGPNAGRVEYQIFIDDLDTEIEAGDYVVELIFTNENVTVSDYYEIKIYNATSVVEDNESDIAIVILRDEVYVQDATFIQIVIPVNTTGNVIITWDGESFIDLPIELMGDYRQVGNFSVYDLYSEYFEFVGLGKHEINVTFSGENGTLSNDANVTFLSYVTPKVLPGNYLCDDDIRYFAFVELIDEWWNEEVIVLLNGTEYFHKYLNDFDGDHVIYHEYADYYLITPDYLDEPVAPGTYEVEITCSDYHLPESGIVTFYDDGINIDAPDVEKYFGGPERFYVNVTDGAFNPIANATVNITINDVTYKRVTDENGSASIGLGLNSRTYEVYVQCNETVVVSRVFILPTVDGDDVTKMFRNGTQYYATFYDSEGKTLGNHTEVEFNINGVFYKRYTNENGTARMNINLNPGEYIITAKNPVTGEQYTNLIEVLPTIVENDDLVKYYRNDSQYVVTILDDEGNPVKAGVNVTFNINGVFYTRQTNESGQAKLSINLEPGEYVITAQYNGLMASNNITVLSVIETENLNMKYQDGSYFNATILDGQGKPLANANVTFNINGVFYNKVTDENGVARLKINLMAGEYIITTTYNGLNAANKITISS</sequence>
<accession>A0A1G5VD40</accession>
<dbReference type="OrthoDB" id="18481at2157"/>
<dbReference type="Proteomes" id="UP000323439">
    <property type="component" value="Unassembled WGS sequence"/>
</dbReference>
<dbReference type="InterPro" id="IPR013783">
    <property type="entry name" value="Ig-like_fold"/>
</dbReference>